<name>A8S0E1_ENTBW</name>
<dbReference type="HOGENOM" id="CLU_1914189_0_0_9"/>
<evidence type="ECO:0000313" key="2">
    <source>
        <dbReference type="EMBL" id="EDP14044.1"/>
    </source>
</evidence>
<dbReference type="InterPro" id="IPR037026">
    <property type="entry name" value="Vgr_OB-fold_dom_sf"/>
</dbReference>
<dbReference type="InterPro" id="IPR041599">
    <property type="entry name" value="Gp138_N"/>
</dbReference>
<protein>
    <recommendedName>
        <fullName evidence="1">Phage protein Gp138 N-terminal domain-containing protein</fullName>
    </recommendedName>
</protein>
<evidence type="ECO:0000313" key="3">
    <source>
        <dbReference type="Proteomes" id="UP000005396"/>
    </source>
</evidence>
<comment type="caution">
    <text evidence="2">The sequence shown here is derived from an EMBL/GenBank/DDBJ whole genome shotgun (WGS) entry which is preliminary data.</text>
</comment>
<organism evidence="2 3">
    <name type="scientific">Enterocloster bolteae (strain ATCC BAA-613 / DSM 15670 / CCUG 46953 / JCM 12243 / WAL 16351)</name>
    <name type="common">Clostridium bolteae</name>
    <dbReference type="NCBI Taxonomy" id="411902"/>
    <lineage>
        <taxon>Bacteria</taxon>
        <taxon>Bacillati</taxon>
        <taxon>Bacillota</taxon>
        <taxon>Clostridia</taxon>
        <taxon>Lachnospirales</taxon>
        <taxon>Lachnospiraceae</taxon>
        <taxon>Enterocloster</taxon>
    </lineage>
</organism>
<gene>
    <name evidence="2" type="ORF">CLOBOL_05651</name>
</gene>
<sequence length="132" mass="14582">MARKTNELYNLLANEKKIMQRIRCHDIVRVEDFDAVRMTVTVKPLVQREMAGAYVSPPPILAVKVAYIPLEIKVDGKTADVNVQIKKGDIGVVAYLDMDSDNSIQTGADSKPNTDRIHSGDDAVFVGVIRKG</sequence>
<dbReference type="Proteomes" id="UP000005396">
    <property type="component" value="Unassembled WGS sequence"/>
</dbReference>
<feature type="domain" description="Phage protein Gp138 N-terminal" evidence="1">
    <location>
        <begin position="30"/>
        <end position="126"/>
    </location>
</feature>
<dbReference type="PaxDb" id="411902-CLOBOL_05651"/>
<reference evidence="2 3" key="1">
    <citation type="submission" date="2007-08" db="EMBL/GenBank/DDBJ databases">
        <authorList>
            <person name="Fulton L."/>
            <person name="Clifton S."/>
            <person name="Fulton B."/>
            <person name="Xu J."/>
            <person name="Minx P."/>
            <person name="Pepin K.H."/>
            <person name="Johnson M."/>
            <person name="Thiruvilangam P."/>
            <person name="Bhonagiri V."/>
            <person name="Nash W.E."/>
            <person name="Mardis E.R."/>
            <person name="Wilson R.K."/>
        </authorList>
    </citation>
    <scope>NUCLEOTIDE SEQUENCE [LARGE SCALE GENOMIC DNA]</scope>
    <source>
        <strain evidence="3">ATCC BAA-613 / DSM 15670 / CCUG 46953 / JCM 12243 / WAL 16351</strain>
    </source>
</reference>
<reference evidence="2 3" key="2">
    <citation type="submission" date="2007-09" db="EMBL/GenBank/DDBJ databases">
        <title>Draft genome sequence of Clostridium bolteae (ATCC BAA-613).</title>
        <authorList>
            <person name="Sudarsanam P."/>
            <person name="Ley R."/>
            <person name="Guruge J."/>
            <person name="Turnbaugh P.J."/>
            <person name="Mahowald M."/>
            <person name="Liep D."/>
            <person name="Gordon J."/>
        </authorList>
    </citation>
    <scope>NUCLEOTIDE SEQUENCE [LARGE SCALE GENOMIC DNA]</scope>
    <source>
        <strain evidence="3">ATCC BAA-613 / DSM 15670 / CCUG 46953 / JCM 12243 / WAL 16351</strain>
    </source>
</reference>
<dbReference type="EMBL" id="ABCC02000042">
    <property type="protein sequence ID" value="EDP14044.1"/>
    <property type="molecule type" value="Genomic_DNA"/>
</dbReference>
<dbReference type="Gene3D" id="2.40.50.230">
    <property type="entry name" value="Gp5 N-terminal domain"/>
    <property type="match status" value="1"/>
</dbReference>
<proteinExistence type="predicted"/>
<dbReference type="Pfam" id="PF18352">
    <property type="entry name" value="Gp138_N"/>
    <property type="match status" value="1"/>
</dbReference>
<evidence type="ECO:0000259" key="1">
    <source>
        <dbReference type="Pfam" id="PF18352"/>
    </source>
</evidence>
<dbReference type="AlphaFoldDB" id="A8S0E1"/>
<accession>A8S0E1</accession>
<dbReference type="RefSeq" id="WP_002578683.1">
    <property type="nucleotide sequence ID" value="NZ_DS480697.1"/>
</dbReference>